<organism evidence="2 3">
    <name type="scientific">Drosophila mojavensis</name>
    <name type="common">Fruit fly</name>
    <dbReference type="NCBI Taxonomy" id="7230"/>
    <lineage>
        <taxon>Eukaryota</taxon>
        <taxon>Metazoa</taxon>
        <taxon>Ecdysozoa</taxon>
        <taxon>Arthropoda</taxon>
        <taxon>Hexapoda</taxon>
        <taxon>Insecta</taxon>
        <taxon>Pterygota</taxon>
        <taxon>Neoptera</taxon>
        <taxon>Endopterygota</taxon>
        <taxon>Diptera</taxon>
        <taxon>Brachycera</taxon>
        <taxon>Muscomorpha</taxon>
        <taxon>Ephydroidea</taxon>
        <taxon>Drosophilidae</taxon>
        <taxon>Drosophila</taxon>
    </lineage>
</organism>
<feature type="compositionally biased region" description="Low complexity" evidence="1">
    <location>
        <begin position="61"/>
        <end position="73"/>
    </location>
</feature>
<feature type="region of interest" description="Disordered" evidence="1">
    <location>
        <begin position="61"/>
        <end position="82"/>
    </location>
</feature>
<gene>
    <name evidence="2" type="primary">Dmoj\GI26346</name>
    <name evidence="2" type="ORF">Dmoj_GI26346</name>
</gene>
<dbReference type="OrthoDB" id="10034726at2759"/>
<reference evidence="2 3" key="1">
    <citation type="journal article" date="2007" name="Nature">
        <title>Evolution of genes and genomes on the Drosophila phylogeny.</title>
        <authorList>
            <consortium name="Drosophila 12 Genomes Consortium"/>
            <person name="Clark A.G."/>
            <person name="Eisen M.B."/>
            <person name="Smith D.R."/>
            <person name="Bergman C.M."/>
            <person name="Oliver B."/>
            <person name="Markow T.A."/>
            <person name="Kaufman T.C."/>
            <person name="Kellis M."/>
            <person name="Gelbart W."/>
            <person name="Iyer V.N."/>
            <person name="Pollard D.A."/>
            <person name="Sackton T.B."/>
            <person name="Larracuente A.M."/>
            <person name="Singh N.D."/>
            <person name="Abad J.P."/>
            <person name="Abt D.N."/>
            <person name="Adryan B."/>
            <person name="Aguade M."/>
            <person name="Akashi H."/>
            <person name="Anderson W.W."/>
            <person name="Aquadro C.F."/>
            <person name="Ardell D.H."/>
            <person name="Arguello R."/>
            <person name="Artieri C.G."/>
            <person name="Barbash D.A."/>
            <person name="Barker D."/>
            <person name="Barsanti P."/>
            <person name="Batterham P."/>
            <person name="Batzoglou S."/>
            <person name="Begun D."/>
            <person name="Bhutkar A."/>
            <person name="Blanco E."/>
            <person name="Bosak S.A."/>
            <person name="Bradley R.K."/>
            <person name="Brand A.D."/>
            <person name="Brent M.R."/>
            <person name="Brooks A.N."/>
            <person name="Brown R.H."/>
            <person name="Butlin R.K."/>
            <person name="Caggese C."/>
            <person name="Calvi B.R."/>
            <person name="Bernardo de Carvalho A."/>
            <person name="Caspi A."/>
            <person name="Castrezana S."/>
            <person name="Celniker S.E."/>
            <person name="Chang J.L."/>
            <person name="Chapple C."/>
            <person name="Chatterji S."/>
            <person name="Chinwalla A."/>
            <person name="Civetta A."/>
            <person name="Clifton S.W."/>
            <person name="Comeron J.M."/>
            <person name="Costello J.C."/>
            <person name="Coyne J.A."/>
            <person name="Daub J."/>
            <person name="David R.G."/>
            <person name="Delcher A.L."/>
            <person name="Delehaunty K."/>
            <person name="Do C.B."/>
            <person name="Ebling H."/>
            <person name="Edwards K."/>
            <person name="Eickbush T."/>
            <person name="Evans J.D."/>
            <person name="Filipski A."/>
            <person name="Findeiss S."/>
            <person name="Freyhult E."/>
            <person name="Fulton L."/>
            <person name="Fulton R."/>
            <person name="Garcia A.C."/>
            <person name="Gardiner A."/>
            <person name="Garfield D.A."/>
            <person name="Garvin B.E."/>
            <person name="Gibson G."/>
            <person name="Gilbert D."/>
            <person name="Gnerre S."/>
            <person name="Godfrey J."/>
            <person name="Good R."/>
            <person name="Gotea V."/>
            <person name="Gravely B."/>
            <person name="Greenberg A.J."/>
            <person name="Griffiths-Jones S."/>
            <person name="Gross S."/>
            <person name="Guigo R."/>
            <person name="Gustafson E.A."/>
            <person name="Haerty W."/>
            <person name="Hahn M.W."/>
            <person name="Halligan D.L."/>
            <person name="Halpern A.L."/>
            <person name="Halter G.M."/>
            <person name="Han M.V."/>
            <person name="Heger A."/>
            <person name="Hillier L."/>
            <person name="Hinrichs A.S."/>
            <person name="Holmes I."/>
            <person name="Hoskins R.A."/>
            <person name="Hubisz M.J."/>
            <person name="Hultmark D."/>
            <person name="Huntley M.A."/>
            <person name="Jaffe D.B."/>
            <person name="Jagadeeshan S."/>
            <person name="Jeck W.R."/>
            <person name="Johnson J."/>
            <person name="Jones C.D."/>
            <person name="Jordan W.C."/>
            <person name="Karpen G.H."/>
            <person name="Kataoka E."/>
            <person name="Keightley P.D."/>
            <person name="Kheradpour P."/>
            <person name="Kirkness E.F."/>
            <person name="Koerich L.B."/>
            <person name="Kristiansen K."/>
            <person name="Kudrna D."/>
            <person name="Kulathinal R.J."/>
            <person name="Kumar S."/>
            <person name="Kwok R."/>
            <person name="Lander E."/>
            <person name="Langley C.H."/>
            <person name="Lapoint R."/>
            <person name="Lazzaro B.P."/>
            <person name="Lee S.J."/>
            <person name="Levesque L."/>
            <person name="Li R."/>
            <person name="Lin C.F."/>
            <person name="Lin M.F."/>
            <person name="Lindblad-Toh K."/>
            <person name="Llopart A."/>
            <person name="Long M."/>
            <person name="Low L."/>
            <person name="Lozovsky E."/>
            <person name="Lu J."/>
            <person name="Luo M."/>
            <person name="Machado C.A."/>
            <person name="Makalowski W."/>
            <person name="Marzo M."/>
            <person name="Matsuda M."/>
            <person name="Matzkin L."/>
            <person name="McAllister B."/>
            <person name="McBride C.S."/>
            <person name="McKernan B."/>
            <person name="McKernan K."/>
            <person name="Mendez-Lago M."/>
            <person name="Minx P."/>
            <person name="Mollenhauer M.U."/>
            <person name="Montooth K."/>
            <person name="Mount S.M."/>
            <person name="Mu X."/>
            <person name="Myers E."/>
            <person name="Negre B."/>
            <person name="Newfeld S."/>
            <person name="Nielsen R."/>
            <person name="Noor M.A."/>
            <person name="O'Grady P."/>
            <person name="Pachter L."/>
            <person name="Papaceit M."/>
            <person name="Parisi M.J."/>
            <person name="Parisi M."/>
            <person name="Parts L."/>
            <person name="Pedersen J.S."/>
            <person name="Pesole G."/>
            <person name="Phillippy A.M."/>
            <person name="Ponting C.P."/>
            <person name="Pop M."/>
            <person name="Porcelli D."/>
            <person name="Powell J.R."/>
            <person name="Prohaska S."/>
            <person name="Pruitt K."/>
            <person name="Puig M."/>
            <person name="Quesneville H."/>
            <person name="Ram K.R."/>
            <person name="Rand D."/>
            <person name="Rasmussen M.D."/>
            <person name="Reed L.K."/>
            <person name="Reenan R."/>
            <person name="Reily A."/>
            <person name="Remington K.A."/>
            <person name="Rieger T.T."/>
            <person name="Ritchie M.G."/>
            <person name="Robin C."/>
            <person name="Rogers Y.H."/>
            <person name="Rohde C."/>
            <person name="Rozas J."/>
            <person name="Rubenfield M.J."/>
            <person name="Ruiz A."/>
            <person name="Russo S."/>
            <person name="Salzberg S.L."/>
            <person name="Sanchez-Gracia A."/>
            <person name="Saranga D.J."/>
            <person name="Sato H."/>
            <person name="Schaeffer S.W."/>
            <person name="Schatz M.C."/>
            <person name="Schlenke T."/>
            <person name="Schwartz R."/>
            <person name="Segarra C."/>
            <person name="Singh R.S."/>
            <person name="Sirot L."/>
            <person name="Sirota M."/>
            <person name="Sisneros N.B."/>
            <person name="Smith C.D."/>
            <person name="Smith T.F."/>
            <person name="Spieth J."/>
            <person name="Stage D.E."/>
            <person name="Stark A."/>
            <person name="Stephan W."/>
            <person name="Strausberg R.L."/>
            <person name="Strempel S."/>
            <person name="Sturgill D."/>
            <person name="Sutton G."/>
            <person name="Sutton G.G."/>
            <person name="Tao W."/>
            <person name="Teichmann S."/>
            <person name="Tobari Y.N."/>
            <person name="Tomimura Y."/>
            <person name="Tsolas J.M."/>
            <person name="Valente V.L."/>
            <person name="Venter E."/>
            <person name="Venter J.C."/>
            <person name="Vicario S."/>
            <person name="Vieira F.G."/>
            <person name="Vilella A.J."/>
            <person name="Villasante A."/>
            <person name="Walenz B."/>
            <person name="Wang J."/>
            <person name="Wasserman M."/>
            <person name="Watts T."/>
            <person name="Wilson D."/>
            <person name="Wilson R.K."/>
            <person name="Wing R.A."/>
            <person name="Wolfner M.F."/>
            <person name="Wong A."/>
            <person name="Wong G.K."/>
            <person name="Wu C.I."/>
            <person name="Wu G."/>
            <person name="Yamamoto D."/>
            <person name="Yang H.P."/>
            <person name="Yang S.P."/>
            <person name="Yorke J.A."/>
            <person name="Yoshida K."/>
            <person name="Zdobnov E."/>
            <person name="Zhang P."/>
            <person name="Zhang Y."/>
            <person name="Zimin A.V."/>
            <person name="Baldwin J."/>
            <person name="Abdouelleil A."/>
            <person name="Abdulkadir J."/>
            <person name="Abebe A."/>
            <person name="Abera B."/>
            <person name="Abreu J."/>
            <person name="Acer S.C."/>
            <person name="Aftuck L."/>
            <person name="Alexander A."/>
            <person name="An P."/>
            <person name="Anderson E."/>
            <person name="Anderson S."/>
            <person name="Arachi H."/>
            <person name="Azer M."/>
            <person name="Bachantsang P."/>
            <person name="Barry A."/>
            <person name="Bayul T."/>
            <person name="Berlin A."/>
            <person name="Bessette D."/>
            <person name="Bloom T."/>
            <person name="Blye J."/>
            <person name="Boguslavskiy L."/>
            <person name="Bonnet C."/>
            <person name="Boukhgalter B."/>
            <person name="Bourzgui I."/>
            <person name="Brown A."/>
            <person name="Cahill P."/>
            <person name="Channer S."/>
            <person name="Cheshatsang Y."/>
            <person name="Chuda L."/>
            <person name="Citroen M."/>
            <person name="Collymore A."/>
            <person name="Cooke P."/>
            <person name="Costello M."/>
            <person name="D'Aco K."/>
            <person name="Daza R."/>
            <person name="De Haan G."/>
            <person name="DeGray S."/>
            <person name="DeMaso C."/>
            <person name="Dhargay N."/>
            <person name="Dooley K."/>
            <person name="Dooley E."/>
            <person name="Doricent M."/>
            <person name="Dorje P."/>
            <person name="Dorjee K."/>
            <person name="Dupes A."/>
            <person name="Elong R."/>
            <person name="Falk J."/>
            <person name="Farina A."/>
            <person name="Faro S."/>
            <person name="Ferguson D."/>
            <person name="Fisher S."/>
            <person name="Foley C.D."/>
            <person name="Franke A."/>
            <person name="Friedrich D."/>
            <person name="Gadbois L."/>
            <person name="Gearin G."/>
            <person name="Gearin C.R."/>
            <person name="Giannoukos G."/>
            <person name="Goode T."/>
            <person name="Graham J."/>
            <person name="Grandbois E."/>
            <person name="Grewal S."/>
            <person name="Gyaltsen K."/>
            <person name="Hafez N."/>
            <person name="Hagos B."/>
            <person name="Hall J."/>
            <person name="Henson C."/>
            <person name="Hollinger A."/>
            <person name="Honan T."/>
            <person name="Huard M.D."/>
            <person name="Hughes L."/>
            <person name="Hurhula B."/>
            <person name="Husby M.E."/>
            <person name="Kamat A."/>
            <person name="Kanga B."/>
            <person name="Kashin S."/>
            <person name="Khazanovich D."/>
            <person name="Kisner P."/>
            <person name="Lance K."/>
            <person name="Lara M."/>
            <person name="Lee W."/>
            <person name="Lennon N."/>
            <person name="Letendre F."/>
            <person name="LeVine R."/>
            <person name="Lipovsky A."/>
            <person name="Liu X."/>
            <person name="Liu J."/>
            <person name="Liu S."/>
            <person name="Lokyitsang T."/>
            <person name="Lokyitsang Y."/>
            <person name="Lubonja R."/>
            <person name="Lui A."/>
            <person name="MacDonald P."/>
            <person name="Magnisalis V."/>
            <person name="Maru K."/>
            <person name="Matthews C."/>
            <person name="McCusker W."/>
            <person name="McDonough S."/>
            <person name="Mehta T."/>
            <person name="Meldrim J."/>
            <person name="Meneus L."/>
            <person name="Mihai O."/>
            <person name="Mihalev A."/>
            <person name="Mihova T."/>
            <person name="Mittelman R."/>
            <person name="Mlenga V."/>
            <person name="Montmayeur A."/>
            <person name="Mulrain L."/>
            <person name="Navidi A."/>
            <person name="Naylor J."/>
            <person name="Negash T."/>
            <person name="Nguyen T."/>
            <person name="Nguyen N."/>
            <person name="Nicol R."/>
            <person name="Norbu C."/>
            <person name="Norbu N."/>
            <person name="Novod N."/>
            <person name="O'Neill B."/>
            <person name="Osman S."/>
            <person name="Markiewicz E."/>
            <person name="Oyono O.L."/>
            <person name="Patti C."/>
            <person name="Phunkhang P."/>
            <person name="Pierre F."/>
            <person name="Priest M."/>
            <person name="Raghuraman S."/>
            <person name="Rege F."/>
            <person name="Reyes R."/>
            <person name="Rise C."/>
            <person name="Rogov P."/>
            <person name="Ross K."/>
            <person name="Ryan E."/>
            <person name="Settipalli S."/>
            <person name="Shea T."/>
            <person name="Sherpa N."/>
            <person name="Shi L."/>
            <person name="Shih D."/>
            <person name="Sparrow T."/>
            <person name="Spaulding J."/>
            <person name="Stalker J."/>
            <person name="Stange-Thomann N."/>
            <person name="Stavropoulos S."/>
            <person name="Stone C."/>
            <person name="Strader C."/>
            <person name="Tesfaye S."/>
            <person name="Thomson T."/>
            <person name="Thoulutsang Y."/>
            <person name="Thoulutsang D."/>
            <person name="Topham K."/>
            <person name="Topping I."/>
            <person name="Tsamla T."/>
            <person name="Vassiliev H."/>
            <person name="Vo A."/>
            <person name="Wangchuk T."/>
            <person name="Wangdi T."/>
            <person name="Weiand M."/>
            <person name="Wilkinson J."/>
            <person name="Wilson A."/>
            <person name="Yadav S."/>
            <person name="Young G."/>
            <person name="Yu Q."/>
            <person name="Zembek L."/>
            <person name="Zhong D."/>
            <person name="Zimmer A."/>
            <person name="Zwirko Z."/>
            <person name="Jaffe D.B."/>
            <person name="Alvarez P."/>
            <person name="Brockman W."/>
            <person name="Butler J."/>
            <person name="Chin C."/>
            <person name="Gnerre S."/>
            <person name="Grabherr M."/>
            <person name="Kleber M."/>
            <person name="Mauceli E."/>
            <person name="MacCallum I."/>
        </authorList>
    </citation>
    <scope>NUCLEOTIDE SEQUENCE [LARGE SCALE GENOMIC DNA]</scope>
    <source>
        <strain evidence="3">Tucson 15081-1352.22</strain>
    </source>
</reference>
<dbReference type="KEGG" id="dmo:Dmoj_GI26346"/>
<sequence length="82" mass="8207">MLSTMTTPATLLEFGAIGDVPSILEIELPAILFNESLFIELNGSLTQLDAGSGVGSGATNNINIGNNSSSNSSTGGGATCCQ</sequence>
<dbReference type="InParanoid" id="A0A0Q9XHH6"/>
<keyword evidence="3" id="KW-1185">Reference proteome</keyword>
<name>A0A0Q9XHH6_DROMO</name>
<evidence type="ECO:0000313" key="3">
    <source>
        <dbReference type="Proteomes" id="UP000009192"/>
    </source>
</evidence>
<protein>
    <submittedName>
        <fullName evidence="2">Uncharacterized protein</fullName>
    </submittedName>
</protein>
<dbReference type="eggNOG" id="KOG3656">
    <property type="taxonomic scope" value="Eukaryota"/>
</dbReference>
<dbReference type="EMBL" id="CH933808">
    <property type="protein sequence ID" value="KRG04270.1"/>
    <property type="molecule type" value="Genomic_DNA"/>
</dbReference>
<evidence type="ECO:0000256" key="1">
    <source>
        <dbReference type="SAM" id="MobiDB-lite"/>
    </source>
</evidence>
<dbReference type="Proteomes" id="UP000009192">
    <property type="component" value="Unassembled WGS sequence"/>
</dbReference>
<proteinExistence type="predicted"/>
<dbReference type="AlphaFoldDB" id="A0A0Q9XHH6"/>
<evidence type="ECO:0000313" key="2">
    <source>
        <dbReference type="EMBL" id="KRG04270.1"/>
    </source>
</evidence>
<accession>A0A0Q9XHH6</accession>